<dbReference type="AlphaFoldDB" id="A0A0V8RQ70"/>
<gene>
    <name evidence="2" type="ORF">APY09_09750</name>
</gene>
<name>A0A0V8RQ70_9ACTO</name>
<protein>
    <submittedName>
        <fullName evidence="2">ROK family protein</fullName>
    </submittedName>
</protein>
<dbReference type="PANTHER" id="PTHR18964:SF149">
    <property type="entry name" value="BIFUNCTIONAL UDP-N-ACETYLGLUCOSAMINE 2-EPIMERASE_N-ACETYLMANNOSAMINE KINASE"/>
    <property type="match status" value="1"/>
</dbReference>
<dbReference type="EMBL" id="LLVT01000004">
    <property type="protein sequence ID" value="KSW10278.1"/>
    <property type="molecule type" value="Genomic_DNA"/>
</dbReference>
<dbReference type="RefSeq" id="WP_060567605.1">
    <property type="nucleotide sequence ID" value="NZ_CP040006.1"/>
</dbReference>
<proteinExistence type="inferred from homology"/>
<dbReference type="Gene3D" id="3.30.420.40">
    <property type="match status" value="2"/>
</dbReference>
<evidence type="ECO:0000256" key="1">
    <source>
        <dbReference type="ARBA" id="ARBA00006479"/>
    </source>
</evidence>
<comment type="similarity">
    <text evidence="1">Belongs to the ROK (NagC/XylR) family.</text>
</comment>
<evidence type="ECO:0000313" key="2">
    <source>
        <dbReference type="EMBL" id="KSW10278.1"/>
    </source>
</evidence>
<dbReference type="SUPFAM" id="SSF53067">
    <property type="entry name" value="Actin-like ATPase domain"/>
    <property type="match status" value="1"/>
</dbReference>
<comment type="caution">
    <text evidence="2">The sequence shown here is derived from an EMBL/GenBank/DDBJ whole genome shotgun (WGS) entry which is preliminary data.</text>
</comment>
<dbReference type="InterPro" id="IPR000600">
    <property type="entry name" value="ROK"/>
</dbReference>
<accession>A0A0V8RQ70</accession>
<dbReference type="OrthoDB" id="9810372at2"/>
<dbReference type="InterPro" id="IPR043129">
    <property type="entry name" value="ATPase_NBD"/>
</dbReference>
<reference evidence="2 3" key="1">
    <citation type="submission" date="2015-10" db="EMBL/GenBank/DDBJ databases">
        <title>Draft Genome of Actinomyces odontolyticus subsp. actinosynbacter strain XH001.</title>
        <authorList>
            <person name="Mclean J.S."/>
            <person name="He X."/>
        </authorList>
    </citation>
    <scope>NUCLEOTIDE SEQUENCE [LARGE SCALE GENOMIC DNA]</scope>
    <source>
        <strain evidence="2 3">XH001</strain>
    </source>
</reference>
<organism evidence="2 3">
    <name type="scientific">Schaalia odontolytica</name>
    <dbReference type="NCBI Taxonomy" id="1660"/>
    <lineage>
        <taxon>Bacteria</taxon>
        <taxon>Bacillati</taxon>
        <taxon>Actinomycetota</taxon>
        <taxon>Actinomycetes</taxon>
        <taxon>Actinomycetales</taxon>
        <taxon>Actinomycetaceae</taxon>
        <taxon>Schaalia</taxon>
    </lineage>
</organism>
<dbReference type="PANTHER" id="PTHR18964">
    <property type="entry name" value="ROK (REPRESSOR, ORF, KINASE) FAMILY"/>
    <property type="match status" value="1"/>
</dbReference>
<evidence type="ECO:0000313" key="3">
    <source>
        <dbReference type="Proteomes" id="UP000054686"/>
    </source>
</evidence>
<dbReference type="Pfam" id="PF00480">
    <property type="entry name" value="ROK"/>
    <property type="match status" value="1"/>
</dbReference>
<dbReference type="Proteomes" id="UP000054686">
    <property type="component" value="Unassembled WGS sequence"/>
</dbReference>
<sequence length="310" mass="31740">MSAVKDSEGPVFAGIDIGGTSIKWMIVDEAGAILTQGNEPTNREAVATQVGRIGARLASDYPGLVGFGLICPGLVDEESGTVVYAANLELRGVQLARAVEDATGVPAALMHDGRAAGLAEGLLGAGRGASSFLMMPIGTGISVALMLGDNLWSGATFSAGEVGHAPVFPGGESCRCGSRGCLEVYASAKGIARRYEQATGEDIGAKAVEAGIGTDPVATEVWDTAVRALALSLTHMTLTVDVERIIIGGGLSHAGENLLAPLREEFASMLTFRDAPEIVRASLGGAGGRWGAAILAARVGGSTCYERWQP</sequence>